<accession>A0AAD6X917</accession>
<dbReference type="SMART" id="SM00829">
    <property type="entry name" value="PKS_ER"/>
    <property type="match status" value="1"/>
</dbReference>
<evidence type="ECO:0000256" key="3">
    <source>
        <dbReference type="ARBA" id="ARBA00022490"/>
    </source>
</evidence>
<dbReference type="PROSITE" id="PS01162">
    <property type="entry name" value="QOR_ZETA_CRYSTAL"/>
    <property type="match status" value="1"/>
</dbReference>
<dbReference type="Pfam" id="PF08240">
    <property type="entry name" value="ADH_N"/>
    <property type="match status" value="1"/>
</dbReference>
<dbReference type="EMBL" id="JARJCM010000009">
    <property type="protein sequence ID" value="KAJ7043613.1"/>
    <property type="molecule type" value="Genomic_DNA"/>
</dbReference>
<evidence type="ECO:0000256" key="1">
    <source>
        <dbReference type="ARBA" id="ARBA00004496"/>
    </source>
</evidence>
<dbReference type="InterPro" id="IPR020843">
    <property type="entry name" value="ER"/>
</dbReference>
<evidence type="ECO:0000256" key="4">
    <source>
        <dbReference type="ARBA" id="ARBA00022857"/>
    </source>
</evidence>
<comment type="caution">
    <text evidence="8">The sequence shown here is derived from an EMBL/GenBank/DDBJ whole genome shotgun (WGS) entry which is preliminary data.</text>
</comment>
<dbReference type="GO" id="GO:0016491">
    <property type="term" value="F:oxidoreductase activity"/>
    <property type="evidence" value="ECO:0007669"/>
    <property type="project" value="InterPro"/>
</dbReference>
<dbReference type="InterPro" id="IPR002364">
    <property type="entry name" value="Quin_OxRdtase/zeta-crystal_CS"/>
</dbReference>
<evidence type="ECO:0000256" key="5">
    <source>
        <dbReference type="ARBA" id="ARBA00022884"/>
    </source>
</evidence>
<keyword evidence="6" id="KW-0007">Acetylation</keyword>
<evidence type="ECO:0000256" key="6">
    <source>
        <dbReference type="ARBA" id="ARBA00022990"/>
    </source>
</evidence>
<keyword evidence="9" id="KW-1185">Reference proteome</keyword>
<comment type="subcellular location">
    <subcellularLocation>
        <location evidence="1">Cytoplasm</location>
    </subcellularLocation>
</comment>
<dbReference type="InterPro" id="IPR051603">
    <property type="entry name" value="Zinc-ADH_QOR/CCCR"/>
</dbReference>
<sequence length="322" mass="34268">MQRALRFDSKGPLASVLSVKSIAKPTVAPGYALIEIRASAINVSDVMNVEGRFPHTTTPRTPGRDFSGIVATGPHAGKRVWGTGGNHSFDVDGTHAQFISVPESALKFMEMPRNLSFEQAASVGVPYLTAWTMVERSDLEKGQYVLILGSSGGVGTAAAQIARLKGAIPIESARRPVENAVNVTGDIRAQVLEKTGGQGVSAIIDTVGDAVLFKKALESLGSFGRYVIISVGQTPGGQYTFDALDFYRNNKTLIGVNSVSSTFEESVSILSELRAGFEQGVLQPFPNLQMIDLADEKAVLEAYANVKAGAKAKQILVNKEIV</sequence>
<dbReference type="Pfam" id="PF00107">
    <property type="entry name" value="ADH_zinc_N"/>
    <property type="match status" value="1"/>
</dbReference>
<dbReference type="InterPro" id="IPR013154">
    <property type="entry name" value="ADH-like_N"/>
</dbReference>
<dbReference type="AlphaFoldDB" id="A0AAD6X917"/>
<dbReference type="Proteomes" id="UP001218188">
    <property type="component" value="Unassembled WGS sequence"/>
</dbReference>
<keyword evidence="5" id="KW-0694">RNA-binding</keyword>
<dbReference type="PANTHER" id="PTHR44154:SF1">
    <property type="entry name" value="QUINONE OXIDOREDUCTASE"/>
    <property type="match status" value="1"/>
</dbReference>
<reference evidence="8" key="1">
    <citation type="submission" date="2023-03" db="EMBL/GenBank/DDBJ databases">
        <title>Massive genome expansion in bonnet fungi (Mycena s.s.) driven by repeated elements and novel gene families across ecological guilds.</title>
        <authorList>
            <consortium name="Lawrence Berkeley National Laboratory"/>
            <person name="Harder C.B."/>
            <person name="Miyauchi S."/>
            <person name="Viragh M."/>
            <person name="Kuo A."/>
            <person name="Thoen E."/>
            <person name="Andreopoulos B."/>
            <person name="Lu D."/>
            <person name="Skrede I."/>
            <person name="Drula E."/>
            <person name="Henrissat B."/>
            <person name="Morin E."/>
            <person name="Kohler A."/>
            <person name="Barry K."/>
            <person name="LaButti K."/>
            <person name="Morin E."/>
            <person name="Salamov A."/>
            <person name="Lipzen A."/>
            <person name="Mereny Z."/>
            <person name="Hegedus B."/>
            <person name="Baldrian P."/>
            <person name="Stursova M."/>
            <person name="Weitz H."/>
            <person name="Taylor A."/>
            <person name="Grigoriev I.V."/>
            <person name="Nagy L.G."/>
            <person name="Martin F."/>
            <person name="Kauserud H."/>
        </authorList>
    </citation>
    <scope>NUCLEOTIDE SEQUENCE</scope>
    <source>
        <strain evidence="8">CBHHK200</strain>
    </source>
</reference>
<dbReference type="Gene3D" id="3.40.50.720">
    <property type="entry name" value="NAD(P)-binding Rossmann-like Domain"/>
    <property type="match status" value="1"/>
</dbReference>
<evidence type="ECO:0000256" key="2">
    <source>
        <dbReference type="ARBA" id="ARBA00011881"/>
    </source>
</evidence>
<feature type="domain" description="Enoyl reductase (ER)" evidence="7">
    <location>
        <begin position="11"/>
        <end position="316"/>
    </location>
</feature>
<dbReference type="GO" id="GO:0005737">
    <property type="term" value="C:cytoplasm"/>
    <property type="evidence" value="ECO:0007669"/>
    <property type="project" value="UniProtKB-SubCell"/>
</dbReference>
<dbReference type="SUPFAM" id="SSF50129">
    <property type="entry name" value="GroES-like"/>
    <property type="match status" value="1"/>
</dbReference>
<dbReference type="SUPFAM" id="SSF51735">
    <property type="entry name" value="NAD(P)-binding Rossmann-fold domains"/>
    <property type="match status" value="1"/>
</dbReference>
<dbReference type="InterPro" id="IPR013149">
    <property type="entry name" value="ADH-like_C"/>
</dbReference>
<dbReference type="GO" id="GO:0008270">
    <property type="term" value="F:zinc ion binding"/>
    <property type="evidence" value="ECO:0007669"/>
    <property type="project" value="InterPro"/>
</dbReference>
<gene>
    <name evidence="8" type="ORF">C8F04DRAFT_1072713</name>
</gene>
<evidence type="ECO:0000259" key="7">
    <source>
        <dbReference type="SMART" id="SM00829"/>
    </source>
</evidence>
<comment type="subunit">
    <text evidence="2">Homotetramer.</text>
</comment>
<dbReference type="GO" id="GO:0003723">
    <property type="term" value="F:RNA binding"/>
    <property type="evidence" value="ECO:0007669"/>
    <property type="project" value="UniProtKB-KW"/>
</dbReference>
<keyword evidence="3" id="KW-0963">Cytoplasm</keyword>
<evidence type="ECO:0000313" key="8">
    <source>
        <dbReference type="EMBL" id="KAJ7043613.1"/>
    </source>
</evidence>
<protein>
    <submittedName>
        <fullName evidence="8">Dehydrogenase</fullName>
    </submittedName>
</protein>
<keyword evidence="4" id="KW-0521">NADP</keyword>
<proteinExistence type="predicted"/>
<organism evidence="8 9">
    <name type="scientific">Mycena alexandri</name>
    <dbReference type="NCBI Taxonomy" id="1745969"/>
    <lineage>
        <taxon>Eukaryota</taxon>
        <taxon>Fungi</taxon>
        <taxon>Dikarya</taxon>
        <taxon>Basidiomycota</taxon>
        <taxon>Agaricomycotina</taxon>
        <taxon>Agaricomycetes</taxon>
        <taxon>Agaricomycetidae</taxon>
        <taxon>Agaricales</taxon>
        <taxon>Marasmiineae</taxon>
        <taxon>Mycenaceae</taxon>
        <taxon>Mycena</taxon>
    </lineage>
</organism>
<dbReference type="InterPro" id="IPR036291">
    <property type="entry name" value="NAD(P)-bd_dom_sf"/>
</dbReference>
<dbReference type="InterPro" id="IPR011032">
    <property type="entry name" value="GroES-like_sf"/>
</dbReference>
<dbReference type="PANTHER" id="PTHR44154">
    <property type="entry name" value="QUINONE OXIDOREDUCTASE"/>
    <property type="match status" value="1"/>
</dbReference>
<name>A0AAD6X917_9AGAR</name>
<evidence type="ECO:0000313" key="9">
    <source>
        <dbReference type="Proteomes" id="UP001218188"/>
    </source>
</evidence>
<dbReference type="Gene3D" id="3.90.180.10">
    <property type="entry name" value="Medium-chain alcohol dehydrogenases, catalytic domain"/>
    <property type="match status" value="1"/>
</dbReference>